<dbReference type="InterPro" id="IPR051396">
    <property type="entry name" value="Bact_Antivir_Def_Nuclease"/>
</dbReference>
<sequence>MKIANIRLTNFRCFDEFSVDFDPRLTVLIARNGRGKSTLLDAVALALGPFLTRLPGIKGLSFKKTDFRIDENGDQPSYMRVSCTSTTGITWDRTERRDLTKKTLGSIPQGAALKALNDYVDTFIDSHNENKHYTLPIFVYYGTGRGVFDIPLRKRAFNKHFSRFEALDGALESKTNFKRFVQYFYFLEEKENRLQKEQRSFEVEIPELRAIRLAVEKLLPEFSNIRSAVPAGIMVDWCKPIGNGETTIQKLRIEQLSDGYRTTLAMVMDIAARMAEANPYSSDPLSSEGIILIDEVDLHLHPEWQREFLPRLINVFPHLQFIVSTHSPFIIQSVKEGMLVDLDKDDISDSPSLNKELSIEDIAEGVMGMEKVQRSELFNKQVAVSDRYYQLLNEGRSESDPEVRKLSAELDKLEEFFGDNPAYVALLRAERRKIMGTQGSKQ</sequence>
<dbReference type="SMART" id="SM00382">
    <property type="entry name" value="AAA"/>
    <property type="match status" value="1"/>
</dbReference>
<dbReference type="InterPro" id="IPR027417">
    <property type="entry name" value="P-loop_NTPase"/>
</dbReference>
<name>A0A7Z1D2H6_SHISO</name>
<reference evidence="2 3" key="1">
    <citation type="submission" date="2017-08" db="EMBL/GenBank/DDBJ databases">
        <authorList>
            <person name="Fouts D."/>
            <person name="Sutton G."/>
            <person name="Nguyen K."/>
            <person name="Thamlikitkul V."/>
        </authorList>
    </citation>
    <scope>NUCLEOTIDE SEQUENCE [LARGE SCALE GENOMIC DNA]</scope>
    <source>
        <strain evidence="2 3">ECCRETH04</strain>
    </source>
</reference>
<evidence type="ECO:0000313" key="2">
    <source>
        <dbReference type="EMBL" id="OYE51670.1"/>
    </source>
</evidence>
<dbReference type="PANTHER" id="PTHR43581:SF2">
    <property type="entry name" value="EXCINUCLEASE ATPASE SUBUNIT"/>
    <property type="match status" value="1"/>
</dbReference>
<dbReference type="GO" id="GO:0006302">
    <property type="term" value="P:double-strand break repair"/>
    <property type="evidence" value="ECO:0007669"/>
    <property type="project" value="InterPro"/>
</dbReference>
<dbReference type="SUPFAM" id="SSF52540">
    <property type="entry name" value="P-loop containing nucleoside triphosphate hydrolases"/>
    <property type="match status" value="1"/>
</dbReference>
<dbReference type="InterPro" id="IPR003593">
    <property type="entry name" value="AAA+_ATPase"/>
</dbReference>
<dbReference type="Pfam" id="PF13476">
    <property type="entry name" value="AAA_23"/>
    <property type="match status" value="1"/>
</dbReference>
<feature type="domain" description="AAA+ ATPase" evidence="1">
    <location>
        <begin position="22"/>
        <end position="363"/>
    </location>
</feature>
<dbReference type="Pfam" id="PF13175">
    <property type="entry name" value="AAA_15"/>
    <property type="match status" value="1"/>
</dbReference>
<protein>
    <recommendedName>
        <fullName evidence="1">AAA+ ATPase domain-containing protein</fullName>
    </recommendedName>
</protein>
<dbReference type="Gene3D" id="3.40.50.300">
    <property type="entry name" value="P-loop containing nucleotide triphosphate hydrolases"/>
    <property type="match status" value="1"/>
</dbReference>
<comment type="caution">
    <text evidence="2">The sequence shown here is derived from an EMBL/GenBank/DDBJ whole genome shotgun (WGS) entry which is preliminary data.</text>
</comment>
<proteinExistence type="predicted"/>
<dbReference type="AlphaFoldDB" id="A0A7Z1D2H6"/>
<gene>
    <name evidence="2" type="ORF">CI633_14440</name>
</gene>
<organism evidence="2 3">
    <name type="scientific">Shigella sonnei</name>
    <dbReference type="NCBI Taxonomy" id="624"/>
    <lineage>
        <taxon>Bacteria</taxon>
        <taxon>Pseudomonadati</taxon>
        <taxon>Pseudomonadota</taxon>
        <taxon>Gammaproteobacteria</taxon>
        <taxon>Enterobacterales</taxon>
        <taxon>Enterobacteriaceae</taxon>
        <taxon>Shigella</taxon>
    </lineage>
</organism>
<dbReference type="EMBL" id="NPZM01000091">
    <property type="protein sequence ID" value="OYE51670.1"/>
    <property type="molecule type" value="Genomic_DNA"/>
</dbReference>
<dbReference type="InterPro" id="IPR038729">
    <property type="entry name" value="Rad50/SbcC_AAA"/>
</dbReference>
<accession>A0A7Z1D2H6</accession>
<dbReference type="Proteomes" id="UP000215497">
    <property type="component" value="Unassembled WGS sequence"/>
</dbReference>
<evidence type="ECO:0000259" key="1">
    <source>
        <dbReference type="SMART" id="SM00382"/>
    </source>
</evidence>
<dbReference type="RefSeq" id="WP_001595859.1">
    <property type="nucleotide sequence ID" value="NZ_NPZM01000091.1"/>
</dbReference>
<dbReference type="InterPro" id="IPR041685">
    <property type="entry name" value="AAA_GajA/Old/RecF-like"/>
</dbReference>
<evidence type="ECO:0000313" key="3">
    <source>
        <dbReference type="Proteomes" id="UP000215497"/>
    </source>
</evidence>
<dbReference type="GO" id="GO:0016887">
    <property type="term" value="F:ATP hydrolysis activity"/>
    <property type="evidence" value="ECO:0007669"/>
    <property type="project" value="InterPro"/>
</dbReference>
<dbReference type="PANTHER" id="PTHR43581">
    <property type="entry name" value="ATP/GTP PHOSPHATASE"/>
    <property type="match status" value="1"/>
</dbReference>